<proteinExistence type="predicted"/>
<dbReference type="InterPro" id="IPR012910">
    <property type="entry name" value="Plug_dom"/>
</dbReference>
<gene>
    <name evidence="5" type="ORF">ACFSR1_16660</name>
</gene>
<dbReference type="Pfam" id="PF07715">
    <property type="entry name" value="Plug"/>
    <property type="match status" value="1"/>
</dbReference>
<comment type="caution">
    <text evidence="5">The sequence shown here is derived from an EMBL/GenBank/DDBJ whole genome shotgun (WGS) entry which is preliminary data.</text>
</comment>
<feature type="domain" description="TonB-dependent receptor plug" evidence="4">
    <location>
        <begin position="217"/>
        <end position="291"/>
    </location>
</feature>
<name>A0ABW5LKI8_9FLAO</name>
<dbReference type="Pfam" id="PF13715">
    <property type="entry name" value="CarbopepD_reg_2"/>
    <property type="match status" value="1"/>
</dbReference>
<evidence type="ECO:0000256" key="2">
    <source>
        <dbReference type="ARBA" id="ARBA00023136"/>
    </source>
</evidence>
<dbReference type="RefSeq" id="WP_378294151.1">
    <property type="nucleotide sequence ID" value="NZ_JBHULE010000019.1"/>
</dbReference>
<evidence type="ECO:0000259" key="4">
    <source>
        <dbReference type="Pfam" id="PF07715"/>
    </source>
</evidence>
<evidence type="ECO:0000256" key="3">
    <source>
        <dbReference type="ARBA" id="ARBA00023237"/>
    </source>
</evidence>
<dbReference type="SUPFAM" id="SSF56935">
    <property type="entry name" value="Porins"/>
    <property type="match status" value="1"/>
</dbReference>
<dbReference type="EMBL" id="JBHULE010000019">
    <property type="protein sequence ID" value="MFD2564314.1"/>
    <property type="molecule type" value="Genomic_DNA"/>
</dbReference>
<protein>
    <submittedName>
        <fullName evidence="5">Carboxypeptidase-like regulatory domain-containing protein</fullName>
    </submittedName>
</protein>
<dbReference type="SUPFAM" id="SSF49464">
    <property type="entry name" value="Carboxypeptidase regulatory domain-like"/>
    <property type="match status" value="1"/>
</dbReference>
<organism evidence="5 6">
    <name type="scientific">Aquimarina rubra</name>
    <dbReference type="NCBI Taxonomy" id="1920033"/>
    <lineage>
        <taxon>Bacteria</taxon>
        <taxon>Pseudomonadati</taxon>
        <taxon>Bacteroidota</taxon>
        <taxon>Flavobacteriia</taxon>
        <taxon>Flavobacteriales</taxon>
        <taxon>Flavobacteriaceae</taxon>
        <taxon>Aquimarina</taxon>
    </lineage>
</organism>
<keyword evidence="6" id="KW-1185">Reference proteome</keyword>
<dbReference type="Gene3D" id="2.40.170.20">
    <property type="entry name" value="TonB-dependent receptor, beta-barrel domain"/>
    <property type="match status" value="1"/>
</dbReference>
<evidence type="ECO:0000313" key="6">
    <source>
        <dbReference type="Proteomes" id="UP001597319"/>
    </source>
</evidence>
<keyword evidence="2" id="KW-0472">Membrane</keyword>
<accession>A0ABW5LKI8</accession>
<keyword evidence="3" id="KW-0998">Cell outer membrane</keyword>
<dbReference type="Proteomes" id="UP001597319">
    <property type="component" value="Unassembled WGS sequence"/>
</dbReference>
<comment type="subcellular location">
    <subcellularLocation>
        <location evidence="1">Cell outer membrane</location>
    </subcellularLocation>
</comment>
<sequence>MSSNKIYFLVFVAIFFCTNIQGQDADKKQSLTDILITIQNQYNYQFNYEEETVKNIEIVPPVLDFPFQSVIDYLRKQTNLVFTVIDDNFVLIKKRKTTILVCGYLKDKDSQKPIVNASIQGKRTSTTSNTDGYFELNIDAENELLKIRHLGYKTRTVSYSGFNTDDCLSIALVRQEETLSEIILSTYLIKGIDKLKDGSFQIDFSKFSMLPGLIESDVLQSVQAFPGIQSSNETVSNINVRGGTHDQNLLLWDDIKMYQSGHFFGLISVFNPNITKKVSLQKNATDASYTDGVSSTISMKTDTKLNDNFNGNISLSFIDFNGFMDIPLSKKSSIQIAGRKSLSDLVKTPTYDTYFERISQDTEVETNLADVRNSNEEFNFYDFSFRWLYKISDSDEIRLNFINIDNELVFNESATINGTERSIESSLSQNSIAGGLNYKRTWNNKFKTDFQIYETDYKLKAFNTNLIRSQRSLQENIVSETGIKLHTMYNLSDRIRWDNGYQFIETKVTNLDDVDDPLFRLLISEVLRTHSLFSQAYYTSENKLTNLTLGIRYNYLDKFKKHLWEPRISFNQKFLNDFTFEIQGELKNQNTSQVINFQNDFLGIEKRRWQLSNNDSIPVITSKQLSAGVSFNKKNWLITMEGYYKDVDGITTQSQGFQNDYEFVKTDGSYEAIGVDFLIRKRFNNINFWCSYSYLNSDYTFDSLPEINFPSNFDITHSVGLGATYSTKNLKVSAGFNWHSGNPTTRPELNNEVTDDTINYDPTNSDRLNEYFRVDLSAMYQLHLGKKHQLSIGASVWNLLDQQNIINNYYRINTAGEVEEVTQNSLSIVPNVLLRMNF</sequence>
<dbReference type="InterPro" id="IPR008969">
    <property type="entry name" value="CarboxyPept-like_regulatory"/>
</dbReference>
<dbReference type="InterPro" id="IPR036942">
    <property type="entry name" value="Beta-barrel_TonB_sf"/>
</dbReference>
<evidence type="ECO:0000313" key="5">
    <source>
        <dbReference type="EMBL" id="MFD2564314.1"/>
    </source>
</evidence>
<reference evidence="6" key="1">
    <citation type="journal article" date="2019" name="Int. J. Syst. Evol. Microbiol.">
        <title>The Global Catalogue of Microorganisms (GCM) 10K type strain sequencing project: providing services to taxonomists for standard genome sequencing and annotation.</title>
        <authorList>
            <consortium name="The Broad Institute Genomics Platform"/>
            <consortium name="The Broad Institute Genome Sequencing Center for Infectious Disease"/>
            <person name="Wu L."/>
            <person name="Ma J."/>
        </authorList>
    </citation>
    <scope>NUCLEOTIDE SEQUENCE [LARGE SCALE GENOMIC DNA]</scope>
    <source>
        <strain evidence="6">KCTC 52274</strain>
    </source>
</reference>
<evidence type="ECO:0000256" key="1">
    <source>
        <dbReference type="ARBA" id="ARBA00004442"/>
    </source>
</evidence>